<dbReference type="EMBL" id="BNBI01000005">
    <property type="protein sequence ID" value="GHF01522.1"/>
    <property type="molecule type" value="Genomic_DNA"/>
</dbReference>
<evidence type="ECO:0000313" key="3">
    <source>
        <dbReference type="EMBL" id="GHF01522.1"/>
    </source>
</evidence>
<dbReference type="RefSeq" id="WP_190204542.1">
    <property type="nucleotide sequence ID" value="NZ_BNBI01000005.1"/>
</dbReference>
<dbReference type="SUPFAM" id="SSF47413">
    <property type="entry name" value="lambda repressor-like DNA-binding domains"/>
    <property type="match status" value="1"/>
</dbReference>
<dbReference type="AlphaFoldDB" id="A0A919E1K3"/>
<evidence type="ECO:0000313" key="4">
    <source>
        <dbReference type="Proteomes" id="UP000630718"/>
    </source>
</evidence>
<sequence length="372" mass="39950">MTPKDPGPFRCLNPECGKPIDRTGGSGRPRNYCNDSCGRAYRRAREKDPTPDTLAHNHFADGVADDLSDAVRALRHLTRERRPLDALALLCTVERDLEDLKAALVQQARDQREKNAEIARALRLAPDQLTRKLSAEAVRRRMAARPLRPRTGPARPAAAPVGVPATVVRIPRQRRSAARDAGAPPSRAREPDTATAGPAAVLARALSHLQRLSGKTYRRLAADTAISTSYVSRVLNGERCPSWTVARALTEACGGDPAEIQPLWAAARGRIPTPRGSLTAALRGLHLAAARPPTGDLGERTRLTATAITGMLNGAALPAWEDVEELAHALHAEAQPLRPLWNAARAAAAGPPPPQPQPAEPTAPRLLAEVPR</sequence>
<dbReference type="Pfam" id="PF13560">
    <property type="entry name" value="HTH_31"/>
    <property type="match status" value="1"/>
</dbReference>
<comment type="caution">
    <text evidence="3">The sequence shown here is derived from an EMBL/GenBank/DDBJ whole genome shotgun (WGS) entry which is preliminary data.</text>
</comment>
<dbReference type="Gene3D" id="1.10.260.40">
    <property type="entry name" value="lambda repressor-like DNA-binding domains"/>
    <property type="match status" value="1"/>
</dbReference>
<dbReference type="SMART" id="SM00530">
    <property type="entry name" value="HTH_XRE"/>
    <property type="match status" value="2"/>
</dbReference>
<dbReference type="GO" id="GO:0003677">
    <property type="term" value="F:DNA binding"/>
    <property type="evidence" value="ECO:0007669"/>
    <property type="project" value="InterPro"/>
</dbReference>
<feature type="compositionally biased region" description="Pro residues" evidence="1">
    <location>
        <begin position="350"/>
        <end position="361"/>
    </location>
</feature>
<gene>
    <name evidence="3" type="ORF">GCM10018772_27980</name>
</gene>
<protein>
    <recommendedName>
        <fullName evidence="2">HTH cro/C1-type domain-containing protein</fullName>
    </recommendedName>
</protein>
<reference evidence="3" key="2">
    <citation type="submission" date="2020-09" db="EMBL/GenBank/DDBJ databases">
        <authorList>
            <person name="Sun Q."/>
            <person name="Ohkuma M."/>
        </authorList>
    </citation>
    <scope>NUCLEOTIDE SEQUENCE</scope>
    <source>
        <strain evidence="3">JCM 4477</strain>
    </source>
</reference>
<name>A0A919E1K3_9ACTN</name>
<reference evidence="3" key="1">
    <citation type="journal article" date="2014" name="Int. J. Syst. Evol. Microbiol.">
        <title>Complete genome sequence of Corynebacterium casei LMG S-19264T (=DSM 44701T), isolated from a smear-ripened cheese.</title>
        <authorList>
            <consortium name="US DOE Joint Genome Institute (JGI-PGF)"/>
            <person name="Walter F."/>
            <person name="Albersmeier A."/>
            <person name="Kalinowski J."/>
            <person name="Ruckert C."/>
        </authorList>
    </citation>
    <scope>NUCLEOTIDE SEQUENCE</scope>
    <source>
        <strain evidence="3">JCM 4477</strain>
    </source>
</reference>
<dbReference type="InterPro" id="IPR001387">
    <property type="entry name" value="Cro/C1-type_HTH"/>
</dbReference>
<dbReference type="PROSITE" id="PS50943">
    <property type="entry name" value="HTH_CROC1"/>
    <property type="match status" value="1"/>
</dbReference>
<dbReference type="CDD" id="cd00093">
    <property type="entry name" value="HTH_XRE"/>
    <property type="match status" value="1"/>
</dbReference>
<feature type="region of interest" description="Disordered" evidence="1">
    <location>
        <begin position="172"/>
        <end position="195"/>
    </location>
</feature>
<feature type="domain" description="HTH cro/C1-type" evidence="2">
    <location>
        <begin position="220"/>
        <end position="260"/>
    </location>
</feature>
<organism evidence="3 4">
    <name type="scientific">Streptomyces fumanus</name>
    <dbReference type="NCBI Taxonomy" id="67302"/>
    <lineage>
        <taxon>Bacteria</taxon>
        <taxon>Bacillati</taxon>
        <taxon>Actinomycetota</taxon>
        <taxon>Actinomycetes</taxon>
        <taxon>Kitasatosporales</taxon>
        <taxon>Streptomycetaceae</taxon>
        <taxon>Streptomyces</taxon>
    </lineage>
</organism>
<evidence type="ECO:0000259" key="2">
    <source>
        <dbReference type="PROSITE" id="PS50943"/>
    </source>
</evidence>
<accession>A0A919E1K3</accession>
<keyword evidence="4" id="KW-1185">Reference proteome</keyword>
<dbReference type="Proteomes" id="UP000630718">
    <property type="component" value="Unassembled WGS sequence"/>
</dbReference>
<feature type="region of interest" description="Disordered" evidence="1">
    <location>
        <begin position="342"/>
        <end position="372"/>
    </location>
</feature>
<proteinExistence type="predicted"/>
<evidence type="ECO:0000256" key="1">
    <source>
        <dbReference type="SAM" id="MobiDB-lite"/>
    </source>
</evidence>
<dbReference type="InterPro" id="IPR010982">
    <property type="entry name" value="Lambda_DNA-bd_dom_sf"/>
</dbReference>